<dbReference type="EMBL" id="ABOX02000008">
    <property type="protein sequence ID" value="EEF61635.1"/>
    <property type="molecule type" value="Genomic_DNA"/>
</dbReference>
<name>B9XEC1_PEDPL</name>
<reference evidence="1 2" key="1">
    <citation type="journal article" date="2011" name="J. Bacteriol.">
        <title>Genome sequence of 'Pedosphaera parvula' Ellin514, an aerobic Verrucomicrobial isolate from pasture soil.</title>
        <authorList>
            <person name="Kant R."/>
            <person name="van Passel M.W."/>
            <person name="Sangwan P."/>
            <person name="Palva A."/>
            <person name="Lucas S."/>
            <person name="Copeland A."/>
            <person name="Lapidus A."/>
            <person name="Glavina Del Rio T."/>
            <person name="Dalin E."/>
            <person name="Tice H."/>
            <person name="Bruce D."/>
            <person name="Goodwin L."/>
            <person name="Pitluck S."/>
            <person name="Chertkov O."/>
            <person name="Larimer F.W."/>
            <person name="Land M.L."/>
            <person name="Hauser L."/>
            <person name="Brettin T.S."/>
            <person name="Detter J.C."/>
            <person name="Han S."/>
            <person name="de Vos W.M."/>
            <person name="Janssen P.H."/>
            <person name="Smidt H."/>
        </authorList>
    </citation>
    <scope>NUCLEOTIDE SEQUENCE [LARGE SCALE GENOMIC DNA]</scope>
    <source>
        <strain evidence="1 2">Ellin514</strain>
    </source>
</reference>
<comment type="caution">
    <text evidence="1">The sequence shown here is derived from an EMBL/GenBank/DDBJ whole genome shotgun (WGS) entry which is preliminary data.</text>
</comment>
<dbReference type="AlphaFoldDB" id="B9XEC1"/>
<evidence type="ECO:0000313" key="1">
    <source>
        <dbReference type="EMBL" id="EEF61635.1"/>
    </source>
</evidence>
<keyword evidence="2" id="KW-1185">Reference proteome</keyword>
<accession>B9XEC1</accession>
<evidence type="ECO:0000313" key="2">
    <source>
        <dbReference type="Proteomes" id="UP000003688"/>
    </source>
</evidence>
<sequence>MNAEAVVNGFELDFGELDHLLPDAEVFLVAVLQFDQFLASLFQNSRIFLAGRINCLVKSFHLTNGIGEQVFCIELRLPPHQQLTELCAPVANMIVRDDLVTEEPECAGQGIAEDGGTDVADMHRLGDVGRAEVDDNRARMAGLLEK</sequence>
<gene>
    <name evidence="1" type="ORF">Cflav_PD4675</name>
</gene>
<organism evidence="1 2">
    <name type="scientific">Pedosphaera parvula (strain Ellin514)</name>
    <dbReference type="NCBI Taxonomy" id="320771"/>
    <lineage>
        <taxon>Bacteria</taxon>
        <taxon>Pseudomonadati</taxon>
        <taxon>Verrucomicrobiota</taxon>
        <taxon>Pedosphaerae</taxon>
        <taxon>Pedosphaerales</taxon>
        <taxon>Pedosphaeraceae</taxon>
        <taxon>Pedosphaera</taxon>
    </lineage>
</organism>
<proteinExistence type="predicted"/>
<protein>
    <submittedName>
        <fullName evidence="1">Uncharacterized protein</fullName>
    </submittedName>
</protein>
<dbReference type="STRING" id="320771.Cflav_PD4675"/>
<dbReference type="Proteomes" id="UP000003688">
    <property type="component" value="Unassembled WGS sequence"/>
</dbReference>